<protein>
    <submittedName>
        <fullName evidence="1">Uncharacterized protein</fullName>
    </submittedName>
</protein>
<keyword evidence="2" id="KW-1185">Reference proteome</keyword>
<evidence type="ECO:0000313" key="2">
    <source>
        <dbReference type="Proteomes" id="UP001480595"/>
    </source>
</evidence>
<proteinExistence type="predicted"/>
<evidence type="ECO:0000313" key="1">
    <source>
        <dbReference type="EMBL" id="KAK8091075.1"/>
    </source>
</evidence>
<comment type="caution">
    <text evidence="1">The sequence shown here is derived from an EMBL/GenBank/DDBJ whole genome shotgun (WGS) entry which is preliminary data.</text>
</comment>
<organism evidence="1 2">
    <name type="scientific">Apiospora phragmitis</name>
    <dbReference type="NCBI Taxonomy" id="2905665"/>
    <lineage>
        <taxon>Eukaryota</taxon>
        <taxon>Fungi</taxon>
        <taxon>Dikarya</taxon>
        <taxon>Ascomycota</taxon>
        <taxon>Pezizomycotina</taxon>
        <taxon>Sordariomycetes</taxon>
        <taxon>Xylariomycetidae</taxon>
        <taxon>Amphisphaeriales</taxon>
        <taxon>Apiosporaceae</taxon>
        <taxon>Apiospora</taxon>
    </lineage>
</organism>
<reference evidence="1 2" key="1">
    <citation type="submission" date="2023-01" db="EMBL/GenBank/DDBJ databases">
        <title>Analysis of 21 Apiospora genomes using comparative genomics revels a genus with tremendous synthesis potential of carbohydrate active enzymes and secondary metabolites.</title>
        <authorList>
            <person name="Sorensen T."/>
        </authorList>
    </citation>
    <scope>NUCLEOTIDE SEQUENCE [LARGE SCALE GENOMIC DNA]</scope>
    <source>
        <strain evidence="1 2">CBS 135458</strain>
    </source>
</reference>
<dbReference type="RefSeq" id="XP_066722621.1">
    <property type="nucleotide sequence ID" value="XM_066851989.1"/>
</dbReference>
<name>A0ABR1X6P2_9PEZI</name>
<dbReference type="Proteomes" id="UP001480595">
    <property type="component" value="Unassembled WGS sequence"/>
</dbReference>
<accession>A0ABR1X6P2</accession>
<dbReference type="GeneID" id="92085052"/>
<dbReference type="EMBL" id="JAQQWL010000001">
    <property type="protein sequence ID" value="KAK8091075.1"/>
    <property type="molecule type" value="Genomic_DNA"/>
</dbReference>
<gene>
    <name evidence="1" type="ORF">PG994_000580</name>
</gene>
<sequence length="108" mass="12080">MSLSSSSLSSGSVDSSSATIIIAIQQQSKLGKYQHWAVLNIFCRVCRLVGLRELEFQHTNNDIVDFIDPGKLEHEYYYIGLGLGLGIGNFNQFSFSDPVKSYDGFDRH</sequence>